<dbReference type="OrthoDB" id="291007at2759"/>
<keyword evidence="1" id="KW-0862">Zinc</keyword>
<dbReference type="Proteomes" id="UP000799753">
    <property type="component" value="Unassembled WGS sequence"/>
</dbReference>
<dbReference type="GO" id="GO:0006508">
    <property type="term" value="P:proteolysis"/>
    <property type="evidence" value="ECO:0007669"/>
    <property type="project" value="UniProtKB-KW"/>
</dbReference>
<accession>A0A6A6RH65</accession>
<proteinExistence type="predicted"/>
<dbReference type="GO" id="GO:0046872">
    <property type="term" value="F:metal ion binding"/>
    <property type="evidence" value="ECO:0007669"/>
    <property type="project" value="UniProtKB-KW"/>
</dbReference>
<dbReference type="PANTHER" id="PTHR10127">
    <property type="entry name" value="DISCOIDIN, CUB, EGF, LAMININ , AND ZINC METALLOPROTEASE DOMAIN CONTAINING"/>
    <property type="match status" value="1"/>
</dbReference>
<dbReference type="PRINTS" id="PR00480">
    <property type="entry name" value="ASTACIN"/>
</dbReference>
<feature type="non-terminal residue" evidence="3">
    <location>
        <position position="1"/>
    </location>
</feature>
<feature type="non-terminal residue" evidence="3">
    <location>
        <position position="286"/>
    </location>
</feature>
<dbReference type="Pfam" id="PF01400">
    <property type="entry name" value="Astacin"/>
    <property type="match status" value="1"/>
</dbReference>
<sequence>IPYCFATMEVRERMFCRLWLGINLWMQRLGGAASAYSGHSLAFQEIYGYNGNPMPCFVPGTFNAAEEDGQWNPSMPAHTVAILPKHTTGGGVSASAGYKVAHWDEARHFIMFHPDMPTEPRRIRSIAHEVGHVFGMLHEHQRSDRDNYIEVQFFAMKGYDDALARAIADGHSQADAKRRLEQDEDFARHYDAVTDQFMKPVGGKLGGLSDEYFVDESQPFDLDSIMLYNSQNSAEYFQSAAINMEDATILKWEKDHQGNRIGTSIIKPNMVPSAGDVAWIRRNYPW</sequence>
<gene>
    <name evidence="3" type="ORF">P280DRAFT_381524</name>
</gene>
<name>A0A6A6RH65_9PLEO</name>
<protein>
    <recommendedName>
        <fullName evidence="1">Metalloendopeptidase</fullName>
        <ecNumber evidence="1">3.4.24.-</ecNumber>
    </recommendedName>
</protein>
<dbReference type="InterPro" id="IPR024079">
    <property type="entry name" value="MetalloPept_cat_dom_sf"/>
</dbReference>
<dbReference type="GO" id="GO:0004222">
    <property type="term" value="F:metalloendopeptidase activity"/>
    <property type="evidence" value="ECO:0007669"/>
    <property type="project" value="UniProtKB-UniRule"/>
</dbReference>
<organism evidence="3 4">
    <name type="scientific">Massarina eburnea CBS 473.64</name>
    <dbReference type="NCBI Taxonomy" id="1395130"/>
    <lineage>
        <taxon>Eukaryota</taxon>
        <taxon>Fungi</taxon>
        <taxon>Dikarya</taxon>
        <taxon>Ascomycota</taxon>
        <taxon>Pezizomycotina</taxon>
        <taxon>Dothideomycetes</taxon>
        <taxon>Pleosporomycetidae</taxon>
        <taxon>Pleosporales</taxon>
        <taxon>Massarineae</taxon>
        <taxon>Massarinaceae</taxon>
        <taxon>Massarina</taxon>
    </lineage>
</organism>
<dbReference type="AlphaFoldDB" id="A0A6A6RH65"/>
<dbReference type="PANTHER" id="PTHR10127:SF850">
    <property type="entry name" value="METALLOENDOPEPTIDASE"/>
    <property type="match status" value="1"/>
</dbReference>
<dbReference type="InterPro" id="IPR001506">
    <property type="entry name" value="Peptidase_M12A"/>
</dbReference>
<keyword evidence="4" id="KW-1185">Reference proteome</keyword>
<dbReference type="SUPFAM" id="SSF55486">
    <property type="entry name" value="Metalloproteases ('zincins'), catalytic domain"/>
    <property type="match status" value="1"/>
</dbReference>
<evidence type="ECO:0000313" key="3">
    <source>
        <dbReference type="EMBL" id="KAF2634560.1"/>
    </source>
</evidence>
<dbReference type="EMBL" id="MU006819">
    <property type="protein sequence ID" value="KAF2634560.1"/>
    <property type="molecule type" value="Genomic_DNA"/>
</dbReference>
<comment type="cofactor">
    <cofactor evidence="1">
        <name>Zn(2+)</name>
        <dbReference type="ChEBI" id="CHEBI:29105"/>
    </cofactor>
    <text evidence="1">Binds 1 zinc ion per subunit.</text>
</comment>
<reference evidence="3" key="1">
    <citation type="journal article" date="2020" name="Stud. Mycol.">
        <title>101 Dothideomycetes genomes: a test case for predicting lifestyles and emergence of pathogens.</title>
        <authorList>
            <person name="Haridas S."/>
            <person name="Albert R."/>
            <person name="Binder M."/>
            <person name="Bloem J."/>
            <person name="Labutti K."/>
            <person name="Salamov A."/>
            <person name="Andreopoulos B."/>
            <person name="Baker S."/>
            <person name="Barry K."/>
            <person name="Bills G."/>
            <person name="Bluhm B."/>
            <person name="Cannon C."/>
            <person name="Castanera R."/>
            <person name="Culley D."/>
            <person name="Daum C."/>
            <person name="Ezra D."/>
            <person name="Gonzalez J."/>
            <person name="Henrissat B."/>
            <person name="Kuo A."/>
            <person name="Liang C."/>
            <person name="Lipzen A."/>
            <person name="Lutzoni F."/>
            <person name="Magnuson J."/>
            <person name="Mondo S."/>
            <person name="Nolan M."/>
            <person name="Ohm R."/>
            <person name="Pangilinan J."/>
            <person name="Park H.-J."/>
            <person name="Ramirez L."/>
            <person name="Alfaro M."/>
            <person name="Sun H."/>
            <person name="Tritt A."/>
            <person name="Yoshinaga Y."/>
            <person name="Zwiers L.-H."/>
            <person name="Turgeon B."/>
            <person name="Goodwin S."/>
            <person name="Spatafora J."/>
            <person name="Crous P."/>
            <person name="Grigoriev I."/>
        </authorList>
    </citation>
    <scope>NUCLEOTIDE SEQUENCE</scope>
    <source>
        <strain evidence="3">CBS 473.64</strain>
    </source>
</reference>
<keyword evidence="1" id="KW-0378">Hydrolase</keyword>
<keyword evidence="1" id="KW-0645">Protease</keyword>
<dbReference type="EC" id="3.4.24.-" evidence="1"/>
<keyword evidence="1" id="KW-0479">Metal-binding</keyword>
<evidence type="ECO:0000259" key="2">
    <source>
        <dbReference type="Pfam" id="PF01400"/>
    </source>
</evidence>
<evidence type="ECO:0000256" key="1">
    <source>
        <dbReference type="RuleBase" id="RU361183"/>
    </source>
</evidence>
<evidence type="ECO:0000313" key="4">
    <source>
        <dbReference type="Proteomes" id="UP000799753"/>
    </source>
</evidence>
<dbReference type="Gene3D" id="3.40.390.10">
    <property type="entry name" value="Collagenase (Catalytic Domain)"/>
    <property type="match status" value="1"/>
</dbReference>
<keyword evidence="1" id="KW-0482">Metalloprotease</keyword>
<feature type="domain" description="Peptidase M12A" evidence="2">
    <location>
        <begin position="125"/>
        <end position="152"/>
    </location>
</feature>